<feature type="non-terminal residue" evidence="1">
    <location>
        <position position="159"/>
    </location>
</feature>
<name>A0A5D0MFT2_9BACT</name>
<organism evidence="1 2">
    <name type="scientific">Candidatus Mcinerneyibacterium aminivorans</name>
    <dbReference type="NCBI Taxonomy" id="2703815"/>
    <lineage>
        <taxon>Bacteria</taxon>
        <taxon>Candidatus Macinerneyibacteriota</taxon>
        <taxon>Candidatus Mcinerneyibacteria</taxon>
        <taxon>Candidatus Mcinerneyibacteriales</taxon>
        <taxon>Candidatus Mcinerneyibacteriaceae</taxon>
        <taxon>Candidatus Mcinerneyibacterium</taxon>
    </lineage>
</organism>
<protein>
    <submittedName>
        <fullName evidence="1">Uncharacterized protein</fullName>
    </submittedName>
</protein>
<proteinExistence type="predicted"/>
<dbReference type="Proteomes" id="UP000324143">
    <property type="component" value="Unassembled WGS sequence"/>
</dbReference>
<accession>A0A5D0MFT2</accession>
<keyword evidence="2" id="KW-1185">Reference proteome</keyword>
<reference evidence="1" key="1">
    <citation type="submission" date="2019-08" db="EMBL/GenBank/DDBJ databases">
        <title>Genomic characterization of a novel candidate phylum (ARYD3) from a high temperature, high salinity tertiary oil reservoir in north central Oklahoma, USA.</title>
        <authorList>
            <person name="Youssef N.H."/>
            <person name="Yadav A."/>
            <person name="Elshahed M.S."/>
        </authorList>
    </citation>
    <scope>NUCLEOTIDE SEQUENCE [LARGE SCALE GENOMIC DNA]</scope>
    <source>
        <strain evidence="1">ARYD3</strain>
    </source>
</reference>
<evidence type="ECO:0000313" key="2">
    <source>
        <dbReference type="Proteomes" id="UP000324143"/>
    </source>
</evidence>
<sequence>MKKFFLILLLAIFVFTINADIRDKIYRKYTYNYGGIAGYNPKEPFYKFSGYWISESGFGIELSYVTNTRWKNNDSDYYSNLPQTIVEEDFGDRKLRTETGKSLYIANGIFRITKRVYIFTGPVYGHSERYAEYEDSTDYLITDGTYWIRDGDSSKGWFC</sequence>
<evidence type="ECO:0000313" key="1">
    <source>
        <dbReference type="EMBL" id="TYB31272.1"/>
    </source>
</evidence>
<dbReference type="EMBL" id="VSIX01000043">
    <property type="protein sequence ID" value="TYB31272.1"/>
    <property type="molecule type" value="Genomic_DNA"/>
</dbReference>
<gene>
    <name evidence="1" type="ORF">FXF47_05085</name>
</gene>
<dbReference type="AlphaFoldDB" id="A0A5D0MFT2"/>
<comment type="caution">
    <text evidence="1">The sequence shown here is derived from an EMBL/GenBank/DDBJ whole genome shotgun (WGS) entry which is preliminary data.</text>
</comment>